<gene>
    <name evidence="2" type="ORF">DSYM_06000</name>
</gene>
<protein>
    <submittedName>
        <fullName evidence="2">Uncharacterized protein</fullName>
    </submittedName>
</protein>
<dbReference type="KEGG" id="ddz:DSYM_06000"/>
<accession>A0A809S2W6</accession>
<dbReference type="EMBL" id="AP021857">
    <property type="protein sequence ID" value="BBO19901.1"/>
    <property type="molecule type" value="Genomic_DNA"/>
</dbReference>
<feature type="region of interest" description="Disordered" evidence="1">
    <location>
        <begin position="142"/>
        <end position="163"/>
    </location>
</feature>
<organism evidence="2 3">
    <name type="scientific">Candidatus Desulfobacillus denitrificans</name>
    <dbReference type="NCBI Taxonomy" id="2608985"/>
    <lineage>
        <taxon>Bacteria</taxon>
        <taxon>Pseudomonadati</taxon>
        <taxon>Pseudomonadota</taxon>
        <taxon>Betaproteobacteria</taxon>
        <taxon>Candidatus Desulfobacillus</taxon>
    </lineage>
</organism>
<dbReference type="Proteomes" id="UP000662914">
    <property type="component" value="Chromosome"/>
</dbReference>
<evidence type="ECO:0000313" key="3">
    <source>
        <dbReference type="Proteomes" id="UP000662914"/>
    </source>
</evidence>
<name>A0A809S2W6_9PROT</name>
<sequence length="163" mass="17186">MRTRLPSLARSAVIPAKAGIRHLARALVAGALLASALPAGAETLGRLFFTPERRAALERQRQLNIRETQKTIEGAELGVSGIVQRSSGKNTAWVNNAPLDEHSTEAGVRVQVDRASPGKATVIAGEETPASLKVGETINRATRETSTGVGEGHITVKPAARPK</sequence>
<reference evidence="2" key="1">
    <citation type="journal article" name="DNA Res.">
        <title>The physiological potential of anammox bacteria as revealed by their core genome structure.</title>
        <authorList>
            <person name="Okubo T."/>
            <person name="Toyoda A."/>
            <person name="Fukuhara K."/>
            <person name="Uchiyama I."/>
            <person name="Harigaya Y."/>
            <person name="Kuroiwa M."/>
            <person name="Suzuki T."/>
            <person name="Murakami Y."/>
            <person name="Suwa Y."/>
            <person name="Takami H."/>
        </authorList>
    </citation>
    <scope>NUCLEOTIDE SEQUENCE</scope>
    <source>
        <strain evidence="2">317325-3</strain>
    </source>
</reference>
<dbReference type="AlphaFoldDB" id="A0A809S2W6"/>
<evidence type="ECO:0000256" key="1">
    <source>
        <dbReference type="SAM" id="MobiDB-lite"/>
    </source>
</evidence>
<proteinExistence type="predicted"/>
<evidence type="ECO:0000313" key="2">
    <source>
        <dbReference type="EMBL" id="BBO19901.1"/>
    </source>
</evidence>